<evidence type="ECO:0000313" key="3">
    <source>
        <dbReference type="EMBL" id="KAJ3643102.1"/>
    </source>
</evidence>
<evidence type="ECO:0000313" key="4">
    <source>
        <dbReference type="Proteomes" id="UP001168821"/>
    </source>
</evidence>
<dbReference type="EMBL" id="JALNTZ010000008">
    <property type="protein sequence ID" value="KAJ3643102.1"/>
    <property type="molecule type" value="Genomic_DNA"/>
</dbReference>
<keyword evidence="1" id="KW-1133">Transmembrane helix</keyword>
<dbReference type="Proteomes" id="UP001168821">
    <property type="component" value="Unassembled WGS sequence"/>
</dbReference>
<evidence type="ECO:0000259" key="2">
    <source>
        <dbReference type="Pfam" id="PF16020"/>
    </source>
</evidence>
<dbReference type="PANTHER" id="PTHR22133">
    <property type="entry name" value="AT01821P-RELATED"/>
    <property type="match status" value="1"/>
</dbReference>
<name>A0AA38M5G5_9CUCU</name>
<organism evidence="3 4">
    <name type="scientific">Zophobas morio</name>
    <dbReference type="NCBI Taxonomy" id="2755281"/>
    <lineage>
        <taxon>Eukaryota</taxon>
        <taxon>Metazoa</taxon>
        <taxon>Ecdysozoa</taxon>
        <taxon>Arthropoda</taxon>
        <taxon>Hexapoda</taxon>
        <taxon>Insecta</taxon>
        <taxon>Pterygota</taxon>
        <taxon>Neoptera</taxon>
        <taxon>Endopterygota</taxon>
        <taxon>Coleoptera</taxon>
        <taxon>Polyphaga</taxon>
        <taxon>Cucujiformia</taxon>
        <taxon>Tenebrionidae</taxon>
        <taxon>Zophobas</taxon>
    </lineage>
</organism>
<keyword evidence="4" id="KW-1185">Reference proteome</keyword>
<dbReference type="AlphaFoldDB" id="A0AA38M5G5"/>
<feature type="transmembrane region" description="Helical" evidence="1">
    <location>
        <begin position="58"/>
        <end position="79"/>
    </location>
</feature>
<proteinExistence type="predicted"/>
<keyword evidence="1" id="KW-0812">Transmembrane</keyword>
<keyword evidence="1" id="KW-0472">Membrane</keyword>
<dbReference type="InterPro" id="IPR031973">
    <property type="entry name" value="Deltameth_res_prag01"/>
</dbReference>
<reference evidence="3" key="1">
    <citation type="journal article" date="2023" name="G3 (Bethesda)">
        <title>Whole genome assemblies of Zophobas morio and Tenebrio molitor.</title>
        <authorList>
            <person name="Kaur S."/>
            <person name="Stinson S.A."/>
            <person name="diCenzo G.C."/>
        </authorList>
    </citation>
    <scope>NUCLEOTIDE SEQUENCE</scope>
    <source>
        <strain evidence="3">QUZm001</strain>
    </source>
</reference>
<dbReference type="Pfam" id="PF16020">
    <property type="entry name" value="Deltameth_res"/>
    <property type="match status" value="1"/>
</dbReference>
<dbReference type="PANTHER" id="PTHR22133:SF2">
    <property type="entry name" value="AT01821P-RELATED"/>
    <property type="match status" value="1"/>
</dbReference>
<gene>
    <name evidence="3" type="ORF">Zmor_025834</name>
</gene>
<evidence type="ECO:0000256" key="1">
    <source>
        <dbReference type="SAM" id="Phobius"/>
    </source>
</evidence>
<feature type="domain" description="Deltamethrin resistance protein prag01" evidence="2">
    <location>
        <begin position="38"/>
        <end position="89"/>
    </location>
</feature>
<comment type="caution">
    <text evidence="3">The sequence shown here is derived from an EMBL/GenBank/DDBJ whole genome shotgun (WGS) entry which is preliminary data.</text>
</comment>
<protein>
    <recommendedName>
        <fullName evidence="2">Deltamethrin resistance protein prag01 domain-containing protein</fullName>
    </recommendedName>
</protein>
<accession>A0AA38M5G5</accession>
<sequence length="99" mass="11717">MQAVRGLRPLLLKSRQVFIQRNYAKKKKKDKFPKVTLNDLPNPEGDWFTEYNKRQKTYNLHLVLGIGFLAFSIAVGVPLNQYQFYNHLPEEMPEIECYK</sequence>